<feature type="binding site" evidence="1">
    <location>
        <position position="179"/>
    </location>
    <ligand>
        <name>Zn(2+)</name>
        <dbReference type="ChEBI" id="CHEBI:29105"/>
    </ligand>
</feature>
<accession>A0A179EQF0</accession>
<gene>
    <name evidence="2" type="ORF">A6E74_08275</name>
</gene>
<reference evidence="2 3" key="1">
    <citation type="submission" date="2016-04" db="EMBL/GenBank/DDBJ databases">
        <title>Draft genome of an Enterococcus thailandicus strain isolated from bovine feces.</title>
        <authorList>
            <person name="Beukers A.G."/>
            <person name="Zaheer R."/>
            <person name="Goji N."/>
            <person name="Cook S.R."/>
            <person name="Amoako K."/>
            <person name="Chaves A.V."/>
            <person name="Ward M.P."/>
            <person name="Mcallister T.A."/>
        </authorList>
    </citation>
    <scope>NUCLEOTIDE SEQUENCE [LARGE SCALE GENOMIC DNA]</scope>
    <source>
        <strain evidence="2 3">F0711D 46</strain>
    </source>
</reference>
<feature type="binding site" evidence="1">
    <location>
        <position position="175"/>
    </location>
    <ligand>
        <name>Zn(2+)</name>
        <dbReference type="ChEBI" id="CHEBI:29105"/>
    </ligand>
</feature>
<comment type="caution">
    <text evidence="2">The sequence shown here is derived from an EMBL/GenBank/DDBJ whole genome shotgun (WGS) entry which is preliminary data.</text>
</comment>
<organism evidence="2 3">
    <name type="scientific">Enterococcus thailandicus</name>
    <dbReference type="NCBI Taxonomy" id="417368"/>
    <lineage>
        <taxon>Bacteria</taxon>
        <taxon>Bacillati</taxon>
        <taxon>Bacillota</taxon>
        <taxon>Bacilli</taxon>
        <taxon>Lactobacillales</taxon>
        <taxon>Enterococcaceae</taxon>
        <taxon>Enterococcus</taxon>
    </lineage>
</organism>
<dbReference type="AlphaFoldDB" id="A0A179EQF0"/>
<proteinExistence type="predicted"/>
<dbReference type="PANTHER" id="PTHR30037">
    <property type="entry name" value="DNA-3-METHYLADENINE GLYCOSYLASE 1"/>
    <property type="match status" value="1"/>
</dbReference>
<protein>
    <submittedName>
        <fullName evidence="2">3-methyladenine DNA glycosylase</fullName>
    </submittedName>
</protein>
<keyword evidence="1" id="KW-0479">Metal-binding</keyword>
<dbReference type="PANTHER" id="PTHR30037:SF4">
    <property type="entry name" value="DNA-3-METHYLADENINE GLYCOSYLASE I"/>
    <property type="match status" value="1"/>
</dbReference>
<dbReference type="GO" id="GO:0008725">
    <property type="term" value="F:DNA-3-methyladenine glycosylase activity"/>
    <property type="evidence" value="ECO:0007669"/>
    <property type="project" value="InterPro"/>
</dbReference>
<dbReference type="InterPro" id="IPR052891">
    <property type="entry name" value="DNA-3mA_glycosylase"/>
</dbReference>
<dbReference type="Gene3D" id="1.10.340.30">
    <property type="entry name" value="Hypothetical protein, domain 2"/>
    <property type="match status" value="1"/>
</dbReference>
<evidence type="ECO:0000313" key="2">
    <source>
        <dbReference type="EMBL" id="OAQ55478.1"/>
    </source>
</evidence>
<dbReference type="InterPro" id="IPR011257">
    <property type="entry name" value="DNA_glycosylase"/>
</dbReference>
<feature type="binding site" evidence="1">
    <location>
        <position position="17"/>
    </location>
    <ligand>
        <name>Zn(2+)</name>
        <dbReference type="ChEBI" id="CHEBI:29105"/>
    </ligand>
</feature>
<feature type="binding site" evidence="1">
    <location>
        <position position="4"/>
    </location>
    <ligand>
        <name>Zn(2+)</name>
        <dbReference type="ChEBI" id="CHEBI:29105"/>
    </ligand>
</feature>
<dbReference type="GO" id="GO:0006284">
    <property type="term" value="P:base-excision repair"/>
    <property type="evidence" value="ECO:0007669"/>
    <property type="project" value="InterPro"/>
</dbReference>
<dbReference type="EMBL" id="LWMN01000013">
    <property type="protein sequence ID" value="OAQ55478.1"/>
    <property type="molecule type" value="Genomic_DNA"/>
</dbReference>
<dbReference type="GO" id="GO:0046872">
    <property type="term" value="F:metal ion binding"/>
    <property type="evidence" value="ECO:0007669"/>
    <property type="project" value="UniProtKB-KW"/>
</dbReference>
<name>A0A179EQF0_ENTTH</name>
<dbReference type="Proteomes" id="UP000078516">
    <property type="component" value="Unassembled WGS sequence"/>
</dbReference>
<dbReference type="RefSeq" id="WP_067483984.1">
    <property type="nucleotide sequence ID" value="NZ_JARQAN010000002.1"/>
</dbReference>
<keyword evidence="3" id="KW-1185">Reference proteome</keyword>
<dbReference type="SUPFAM" id="SSF48150">
    <property type="entry name" value="DNA-glycosylase"/>
    <property type="match status" value="1"/>
</dbReference>
<evidence type="ECO:0000256" key="1">
    <source>
        <dbReference type="PIRSR" id="PIRSR605019-1"/>
    </source>
</evidence>
<evidence type="ECO:0000313" key="3">
    <source>
        <dbReference type="Proteomes" id="UP000078516"/>
    </source>
</evidence>
<sequence length="197" mass="22862">MKRCSWAENTASMKEYHDTIWGVPEYDDQRLYRKLMLDINQAGLSWQTILNKTEAFDSAYDHFSLEKVAAYDENKIEYLLQDKGIIRNRRKVEAAIHNAKAVQKIQQEFGSFATFLWSFSDGEVVNHMYQTQEEIPTTSELSDKITKELKKQGFKFVGSTTIYAFLEAVGIINDHVIDCFRHSEVKQSTIQEDESID</sequence>
<dbReference type="InterPro" id="IPR005019">
    <property type="entry name" value="Adenine_glyco"/>
</dbReference>
<keyword evidence="1" id="KW-0862">Zinc</keyword>
<dbReference type="Pfam" id="PF03352">
    <property type="entry name" value="Adenine_glyco"/>
    <property type="match status" value="1"/>
</dbReference>